<protein>
    <submittedName>
        <fullName evidence="1">Uncharacterized protein</fullName>
    </submittedName>
</protein>
<dbReference type="Proteomes" id="UP000554482">
    <property type="component" value="Unassembled WGS sequence"/>
</dbReference>
<evidence type="ECO:0000313" key="2">
    <source>
        <dbReference type="Proteomes" id="UP000554482"/>
    </source>
</evidence>
<name>A0A7J6WA95_THATH</name>
<organism evidence="1 2">
    <name type="scientific">Thalictrum thalictroides</name>
    <name type="common">Rue-anemone</name>
    <name type="synonym">Anemone thalictroides</name>
    <dbReference type="NCBI Taxonomy" id="46969"/>
    <lineage>
        <taxon>Eukaryota</taxon>
        <taxon>Viridiplantae</taxon>
        <taxon>Streptophyta</taxon>
        <taxon>Embryophyta</taxon>
        <taxon>Tracheophyta</taxon>
        <taxon>Spermatophyta</taxon>
        <taxon>Magnoliopsida</taxon>
        <taxon>Ranunculales</taxon>
        <taxon>Ranunculaceae</taxon>
        <taxon>Thalictroideae</taxon>
        <taxon>Thalictrum</taxon>
    </lineage>
</organism>
<accession>A0A7J6WA95</accession>
<sequence length="88" mass="10216">MGFFKVDSDEHEVEGRLSDFQELTLRIVVESASELPQVLCFEMARDSKECRGRQRVNIIGRMMVLTIAIELRKEEKKKDAKGRAIFKK</sequence>
<reference evidence="1 2" key="1">
    <citation type="submission" date="2020-06" db="EMBL/GenBank/DDBJ databases">
        <title>Transcriptomic and genomic resources for Thalictrum thalictroides and T. hernandezii: Facilitating candidate gene discovery in an emerging model plant lineage.</title>
        <authorList>
            <person name="Arias T."/>
            <person name="Riano-Pachon D.M."/>
            <person name="Di Stilio V.S."/>
        </authorList>
    </citation>
    <scope>NUCLEOTIDE SEQUENCE [LARGE SCALE GENOMIC DNA]</scope>
    <source>
        <strain evidence="2">cv. WT478/WT964</strain>
        <tissue evidence="1">Leaves</tissue>
    </source>
</reference>
<dbReference type="AlphaFoldDB" id="A0A7J6WA95"/>
<evidence type="ECO:0000313" key="1">
    <source>
        <dbReference type="EMBL" id="KAF5193132.1"/>
    </source>
</evidence>
<gene>
    <name evidence="1" type="ORF">FRX31_017282</name>
</gene>
<proteinExistence type="predicted"/>
<keyword evidence="2" id="KW-1185">Reference proteome</keyword>
<dbReference type="EMBL" id="JABWDY010020475">
    <property type="protein sequence ID" value="KAF5193132.1"/>
    <property type="molecule type" value="Genomic_DNA"/>
</dbReference>
<comment type="caution">
    <text evidence="1">The sequence shown here is derived from an EMBL/GenBank/DDBJ whole genome shotgun (WGS) entry which is preliminary data.</text>
</comment>